<feature type="transmembrane region" description="Helical" evidence="1">
    <location>
        <begin position="50"/>
        <end position="72"/>
    </location>
</feature>
<gene>
    <name evidence="3" type="ORF">C2E21_4916</name>
</gene>
<feature type="chain" id="PRO_5015121241" evidence="2">
    <location>
        <begin position="33"/>
        <end position="191"/>
    </location>
</feature>
<dbReference type="AlphaFoldDB" id="A0A2P6TQA3"/>
<evidence type="ECO:0000313" key="4">
    <source>
        <dbReference type="Proteomes" id="UP000239899"/>
    </source>
</evidence>
<organism evidence="3 4">
    <name type="scientific">Chlorella sorokiniana</name>
    <name type="common">Freshwater green alga</name>
    <dbReference type="NCBI Taxonomy" id="3076"/>
    <lineage>
        <taxon>Eukaryota</taxon>
        <taxon>Viridiplantae</taxon>
        <taxon>Chlorophyta</taxon>
        <taxon>core chlorophytes</taxon>
        <taxon>Trebouxiophyceae</taxon>
        <taxon>Chlorellales</taxon>
        <taxon>Chlorellaceae</taxon>
        <taxon>Chlorella clade</taxon>
        <taxon>Chlorella</taxon>
    </lineage>
</organism>
<dbReference type="Proteomes" id="UP000239899">
    <property type="component" value="Unassembled WGS sequence"/>
</dbReference>
<feature type="signal peptide" evidence="2">
    <location>
        <begin position="1"/>
        <end position="32"/>
    </location>
</feature>
<proteinExistence type="predicted"/>
<accession>A0A2P6TQA3</accession>
<feature type="transmembrane region" description="Helical" evidence="1">
    <location>
        <begin position="124"/>
        <end position="146"/>
    </location>
</feature>
<evidence type="ECO:0000313" key="3">
    <source>
        <dbReference type="EMBL" id="PRW56207.1"/>
    </source>
</evidence>
<reference evidence="3 4" key="1">
    <citation type="journal article" date="2018" name="Plant J.">
        <title>Genome sequences of Chlorella sorokiniana UTEX 1602 and Micractinium conductrix SAG 241.80: implications to maltose excretion by a green alga.</title>
        <authorList>
            <person name="Arriola M.B."/>
            <person name="Velmurugan N."/>
            <person name="Zhang Y."/>
            <person name="Plunkett M.H."/>
            <person name="Hondzo H."/>
            <person name="Barney B.M."/>
        </authorList>
    </citation>
    <scope>NUCLEOTIDE SEQUENCE [LARGE SCALE GENOMIC DNA]</scope>
    <source>
        <strain evidence="4">UTEX 1602</strain>
    </source>
</reference>
<keyword evidence="1" id="KW-0472">Membrane</keyword>
<keyword evidence="1" id="KW-1133">Transmembrane helix</keyword>
<name>A0A2P6TQA3_CHLSO</name>
<sequence length="191" mass="20151">MSPPNRSSQGLACAALAVVALAAALLAVGVNATAITVYNEEDPVDGLRRWGPFVSGIGCAIYAVVVIAFQAWRAPTGWAAHHSPLGTAMCGIGLFWNAVMLITFVLGFIDNFAVFKDWDAELQAMFIFSCCIGPLVWAAALVLAFYDRAHLRQAGAAHANFMRVSAAPAKFGGDVQLEVDPEGANKQAALV</sequence>
<comment type="caution">
    <text evidence="3">The sequence shown here is derived from an EMBL/GenBank/DDBJ whole genome shotgun (WGS) entry which is preliminary data.</text>
</comment>
<dbReference type="EMBL" id="LHPG02000009">
    <property type="protein sequence ID" value="PRW56207.1"/>
    <property type="molecule type" value="Genomic_DNA"/>
</dbReference>
<keyword evidence="1" id="KW-0812">Transmembrane</keyword>
<evidence type="ECO:0000256" key="2">
    <source>
        <dbReference type="SAM" id="SignalP"/>
    </source>
</evidence>
<protein>
    <submittedName>
        <fullName evidence="3">Cation transporter</fullName>
    </submittedName>
</protein>
<keyword evidence="4" id="KW-1185">Reference proteome</keyword>
<feature type="transmembrane region" description="Helical" evidence="1">
    <location>
        <begin position="84"/>
        <end position="109"/>
    </location>
</feature>
<evidence type="ECO:0000256" key="1">
    <source>
        <dbReference type="SAM" id="Phobius"/>
    </source>
</evidence>
<keyword evidence="2" id="KW-0732">Signal</keyword>